<dbReference type="RefSeq" id="WP_091176361.1">
    <property type="nucleotide sequence ID" value="NZ_FNCG01000032.1"/>
</dbReference>
<evidence type="ECO:0000256" key="1">
    <source>
        <dbReference type="ARBA" id="ARBA00022630"/>
    </source>
</evidence>
<dbReference type="PRINTS" id="PR00368">
    <property type="entry name" value="FADPNR"/>
</dbReference>
<dbReference type="SUPFAM" id="SSF51905">
    <property type="entry name" value="FAD/NAD(P)-binding domain"/>
    <property type="match status" value="1"/>
</dbReference>
<dbReference type="PROSITE" id="PS50110">
    <property type="entry name" value="RESPONSE_REGULATORY"/>
    <property type="match status" value="1"/>
</dbReference>
<name>A0A1G8NAE5_9SPHI</name>
<dbReference type="STRING" id="551996.SAMN05192573_13214"/>
<dbReference type="PRINTS" id="PR00469">
    <property type="entry name" value="PNDRDTASEII"/>
</dbReference>
<gene>
    <name evidence="5" type="ORF">SAMN05192573_13214</name>
</gene>
<dbReference type="InterPro" id="IPR036188">
    <property type="entry name" value="FAD/NAD-bd_sf"/>
</dbReference>
<accession>A0A1G8NAE5</accession>
<dbReference type="Gene3D" id="3.50.50.60">
    <property type="entry name" value="FAD/NAD(P)-binding domain"/>
    <property type="match status" value="2"/>
</dbReference>
<evidence type="ECO:0000256" key="3">
    <source>
        <dbReference type="PROSITE-ProRule" id="PRU00169"/>
    </source>
</evidence>
<dbReference type="Pfam" id="PF07992">
    <property type="entry name" value="Pyr_redox_2"/>
    <property type="match status" value="1"/>
</dbReference>
<proteinExistence type="predicted"/>
<feature type="domain" description="Response regulatory" evidence="4">
    <location>
        <begin position="5"/>
        <end position="128"/>
    </location>
</feature>
<keyword evidence="1" id="KW-0285">Flavoprotein</keyword>
<dbReference type="InterPro" id="IPR011006">
    <property type="entry name" value="CheY-like_superfamily"/>
</dbReference>
<dbReference type="InterPro" id="IPR050097">
    <property type="entry name" value="Ferredoxin-NADP_redctase_2"/>
</dbReference>
<dbReference type="SMART" id="SM00448">
    <property type="entry name" value="REC"/>
    <property type="match status" value="1"/>
</dbReference>
<dbReference type="AlphaFoldDB" id="A0A1G8NAE5"/>
<dbReference type="InterPro" id="IPR023753">
    <property type="entry name" value="FAD/NAD-binding_dom"/>
</dbReference>
<evidence type="ECO:0000256" key="2">
    <source>
        <dbReference type="ARBA" id="ARBA00023002"/>
    </source>
</evidence>
<dbReference type="SUPFAM" id="SSF52172">
    <property type="entry name" value="CheY-like"/>
    <property type="match status" value="1"/>
</dbReference>
<dbReference type="Proteomes" id="UP000199705">
    <property type="component" value="Unassembled WGS sequence"/>
</dbReference>
<evidence type="ECO:0000313" key="6">
    <source>
        <dbReference type="Proteomes" id="UP000199705"/>
    </source>
</evidence>
<sequence>MNLPVILCIDDDPHVLRVILRDLKDKYRNEYRIIGTTSVKDAFVTLLDLRNKGEAVAMYVSDQRMPEMEGVAFLKQAIKFFPEAKKVLLTAYADKEVAIHAINELRLDYYLIKPWDPPAEKLYPVIDGLLEAWQLNYRPKFTGIKVIGFQYSRLSHEIKEFLSGNLVPYQWVDVQITENSEEILTLNKLELKDLPVIFFADGTLLIKPDIKQIAEKTGLSPELKNEVFDVVIVGAGPAGLAAGVYGASEGLNTLLIERHSPGGQAGTSSRIENYLGFPAGISGAELTTRALTQAKRLGVQFLSPAAVIKISNHQGYKKLMLADGRCINTRSIVLTTGVEYRKLEVNGIEDFTGAGIYYGSATTETMACKNKEVYIAGGGNSAGQAAMHLSKFASNVYVIIRRDTLVGTMSTYLIDQLQETTNIHLLGKTEVVEARGTDRLQELALFNWNTKQTSIHKAEALFIFIGAKPYTEWVGPEIIKDHKGFIATGPALGALNGFNECWKLRREPFVLETSCPGIFAAGDVRSGAMSRVASCVGEGSMAINLVHRYLAEVK</sequence>
<keyword evidence="2" id="KW-0560">Oxidoreductase</keyword>
<dbReference type="Gene3D" id="3.40.50.2300">
    <property type="match status" value="1"/>
</dbReference>
<keyword evidence="6" id="KW-1185">Reference proteome</keyword>
<dbReference type="PANTHER" id="PTHR48105">
    <property type="entry name" value="THIOREDOXIN REDUCTASE 1-RELATED-RELATED"/>
    <property type="match status" value="1"/>
</dbReference>
<dbReference type="EMBL" id="FNCG01000032">
    <property type="protein sequence ID" value="SDI77103.1"/>
    <property type="molecule type" value="Genomic_DNA"/>
</dbReference>
<evidence type="ECO:0000313" key="5">
    <source>
        <dbReference type="EMBL" id="SDI77103.1"/>
    </source>
</evidence>
<dbReference type="GO" id="GO:0016491">
    <property type="term" value="F:oxidoreductase activity"/>
    <property type="evidence" value="ECO:0007669"/>
    <property type="project" value="UniProtKB-KW"/>
</dbReference>
<protein>
    <submittedName>
        <fullName evidence="5">Thioredoxin reductase (NADPH)</fullName>
    </submittedName>
</protein>
<evidence type="ECO:0000259" key="4">
    <source>
        <dbReference type="PROSITE" id="PS50110"/>
    </source>
</evidence>
<reference evidence="6" key="1">
    <citation type="submission" date="2016-10" db="EMBL/GenBank/DDBJ databases">
        <authorList>
            <person name="Varghese N."/>
            <person name="Submissions S."/>
        </authorList>
    </citation>
    <scope>NUCLEOTIDE SEQUENCE [LARGE SCALE GENOMIC DNA]</scope>
    <source>
        <strain evidence="6">Gh-67</strain>
    </source>
</reference>
<dbReference type="GO" id="GO:0000160">
    <property type="term" value="P:phosphorelay signal transduction system"/>
    <property type="evidence" value="ECO:0007669"/>
    <property type="project" value="InterPro"/>
</dbReference>
<dbReference type="Pfam" id="PF00072">
    <property type="entry name" value="Response_reg"/>
    <property type="match status" value="1"/>
</dbReference>
<dbReference type="InterPro" id="IPR001789">
    <property type="entry name" value="Sig_transdc_resp-reg_receiver"/>
</dbReference>
<feature type="modified residue" description="4-aspartylphosphate" evidence="3">
    <location>
        <position position="62"/>
    </location>
</feature>
<organism evidence="5 6">
    <name type="scientific">Mucilaginibacter gossypii</name>
    <dbReference type="NCBI Taxonomy" id="551996"/>
    <lineage>
        <taxon>Bacteria</taxon>
        <taxon>Pseudomonadati</taxon>
        <taxon>Bacteroidota</taxon>
        <taxon>Sphingobacteriia</taxon>
        <taxon>Sphingobacteriales</taxon>
        <taxon>Sphingobacteriaceae</taxon>
        <taxon>Mucilaginibacter</taxon>
    </lineage>
</organism>
<keyword evidence="3" id="KW-0597">Phosphoprotein</keyword>